<gene>
    <name evidence="3" type="ORF">CCMP2556_LOCUS22401</name>
</gene>
<sequence>MVGPMVLQLSEDPSDSVIERSGKHEALEHCVGQIRCLIEKLLEHQGVEGFLAHPPSPNAFSDNSEPNVDSLFSLPKVLAPVEEPPELVKETESPDLETHAVMQCRSVKSGASHRSAEQAVSEHVPSSERGEGLRGQTRRVSTAGLSVLSVPSQNARGGGRKRDRTITGMSTRCKVSSSPDDRRFEVREGWDMMNGSFFVKTFQPTFYSSENGRGSLSTRMDRFRRIWAGIAVFLIARDCIAVPLMPFGTDFSFWSLEILAAIFWTFNLPISCFLARSKATVWWLFLTQTFVDLALLAPTYVDLLSIGTYSSVQVWLRILQLGRVLQVPHWYRITGMAGQVREWLRHRSREFRACWNGMWLMVLGGMFLHAVTCAWFFIGNFPEGWVHEEQGFEGETWLQQYIRSFEWAISRLPPSHLPENMQLKTRAERFLAMFGTASMMLFGAIITSIVTNDMSDIRRVRRENKEAEFQVLDFSWNFSIGYDLQDKVQRYLQLSALRVRQPGKKEMKAVLPEYLFGELCREAFSPIVQHHQLFQALSGRHPGFHYNLCTRCMDDWYVVPGEVLFSAGRSCEQMIFVAHGAVKYDSIMDLETDESFSRRSKKETALGAASKKGGGVPGGVPGGPEQESNDALFPVMPSLVRKMSMVHHQQSVLSKTPMRLTAGDWMCELCLWTSWTYHGKAEASSGSTLLCLKPEKFLEVVQGHKDAAAELAYYAQAVVEELNQTPQDELSDLLHFELED</sequence>
<dbReference type="EMBL" id="CAXAMN010013880">
    <property type="protein sequence ID" value="CAK9041905.1"/>
    <property type="molecule type" value="Genomic_DNA"/>
</dbReference>
<dbReference type="InterPro" id="IPR050818">
    <property type="entry name" value="KCNH_animal-type"/>
</dbReference>
<feature type="region of interest" description="Disordered" evidence="1">
    <location>
        <begin position="598"/>
        <end position="628"/>
    </location>
</feature>
<dbReference type="Gene3D" id="2.60.120.10">
    <property type="entry name" value="Jelly Rolls"/>
    <property type="match status" value="1"/>
</dbReference>
<name>A0ABP0LRU9_9DINO</name>
<evidence type="ECO:0000256" key="2">
    <source>
        <dbReference type="SAM" id="Phobius"/>
    </source>
</evidence>
<feature type="transmembrane region" description="Helical" evidence="2">
    <location>
        <begin position="251"/>
        <end position="274"/>
    </location>
</feature>
<dbReference type="Proteomes" id="UP001642484">
    <property type="component" value="Unassembled WGS sequence"/>
</dbReference>
<feature type="transmembrane region" description="Helical" evidence="2">
    <location>
        <begin position="226"/>
        <end position="245"/>
    </location>
</feature>
<feature type="transmembrane region" description="Helical" evidence="2">
    <location>
        <begin position="281"/>
        <end position="301"/>
    </location>
</feature>
<evidence type="ECO:0000256" key="1">
    <source>
        <dbReference type="SAM" id="MobiDB-lite"/>
    </source>
</evidence>
<dbReference type="SUPFAM" id="SSF51206">
    <property type="entry name" value="cAMP-binding domain-like"/>
    <property type="match status" value="1"/>
</dbReference>
<feature type="region of interest" description="Disordered" evidence="1">
    <location>
        <begin position="107"/>
        <end position="178"/>
    </location>
</feature>
<dbReference type="PANTHER" id="PTHR10217:SF435">
    <property type="entry name" value="POTASSIUM VOLTAGE-GATED CHANNEL PROTEIN EAG"/>
    <property type="match status" value="1"/>
</dbReference>
<reference evidence="3 4" key="1">
    <citation type="submission" date="2024-02" db="EMBL/GenBank/DDBJ databases">
        <authorList>
            <person name="Chen Y."/>
            <person name="Shah S."/>
            <person name="Dougan E. K."/>
            <person name="Thang M."/>
            <person name="Chan C."/>
        </authorList>
    </citation>
    <scope>NUCLEOTIDE SEQUENCE [LARGE SCALE GENOMIC DNA]</scope>
</reference>
<organism evidence="3 4">
    <name type="scientific">Durusdinium trenchii</name>
    <dbReference type="NCBI Taxonomy" id="1381693"/>
    <lineage>
        <taxon>Eukaryota</taxon>
        <taxon>Sar</taxon>
        <taxon>Alveolata</taxon>
        <taxon>Dinophyceae</taxon>
        <taxon>Suessiales</taxon>
        <taxon>Symbiodiniaceae</taxon>
        <taxon>Durusdinium</taxon>
    </lineage>
</organism>
<evidence type="ECO:0000313" key="3">
    <source>
        <dbReference type="EMBL" id="CAK9041905.1"/>
    </source>
</evidence>
<feature type="compositionally biased region" description="Polar residues" evidence="1">
    <location>
        <begin position="138"/>
        <end position="155"/>
    </location>
</feature>
<dbReference type="PANTHER" id="PTHR10217">
    <property type="entry name" value="VOLTAGE AND LIGAND GATED POTASSIUM CHANNEL"/>
    <property type="match status" value="1"/>
</dbReference>
<keyword evidence="2" id="KW-0472">Membrane</keyword>
<dbReference type="InterPro" id="IPR018490">
    <property type="entry name" value="cNMP-bd_dom_sf"/>
</dbReference>
<dbReference type="InterPro" id="IPR014710">
    <property type="entry name" value="RmlC-like_jellyroll"/>
</dbReference>
<evidence type="ECO:0000313" key="4">
    <source>
        <dbReference type="Proteomes" id="UP001642484"/>
    </source>
</evidence>
<evidence type="ECO:0008006" key="5">
    <source>
        <dbReference type="Google" id="ProtNLM"/>
    </source>
</evidence>
<keyword evidence="4" id="KW-1185">Reference proteome</keyword>
<feature type="transmembrane region" description="Helical" evidence="2">
    <location>
        <begin position="430"/>
        <end position="452"/>
    </location>
</feature>
<feature type="compositionally biased region" description="Gly residues" evidence="1">
    <location>
        <begin position="612"/>
        <end position="622"/>
    </location>
</feature>
<feature type="compositionally biased region" description="Polar residues" evidence="1">
    <location>
        <begin position="167"/>
        <end position="178"/>
    </location>
</feature>
<keyword evidence="2" id="KW-0812">Transmembrane</keyword>
<protein>
    <recommendedName>
        <fullName evidence="5">Cyclic nucleotide-binding domain-containing protein</fullName>
    </recommendedName>
</protein>
<accession>A0ABP0LRU9</accession>
<proteinExistence type="predicted"/>
<feature type="transmembrane region" description="Helical" evidence="2">
    <location>
        <begin position="354"/>
        <end position="378"/>
    </location>
</feature>
<dbReference type="Gene3D" id="1.10.287.70">
    <property type="match status" value="1"/>
</dbReference>
<keyword evidence="2" id="KW-1133">Transmembrane helix</keyword>
<comment type="caution">
    <text evidence="3">The sequence shown here is derived from an EMBL/GenBank/DDBJ whole genome shotgun (WGS) entry which is preliminary data.</text>
</comment>